<gene>
    <name evidence="2" type="ORF">DXB16_00975</name>
</gene>
<feature type="transmembrane region" description="Helical" evidence="1">
    <location>
        <begin position="71"/>
        <end position="93"/>
    </location>
</feature>
<keyword evidence="1" id="KW-0812">Transmembrane</keyword>
<dbReference type="EMBL" id="QSVN01000001">
    <property type="protein sequence ID" value="RGO35166.1"/>
    <property type="molecule type" value="Genomic_DNA"/>
</dbReference>
<accession>A0A3E5GK07</accession>
<proteinExistence type="predicted"/>
<comment type="caution">
    <text evidence="2">The sequence shown here is derived from an EMBL/GenBank/DDBJ whole genome shotgun (WGS) entry which is preliminary data.</text>
</comment>
<dbReference type="RefSeq" id="WP_117597005.1">
    <property type="nucleotide sequence ID" value="NZ_CABMEZ010000001.1"/>
</dbReference>
<evidence type="ECO:0000256" key="1">
    <source>
        <dbReference type="SAM" id="Phobius"/>
    </source>
</evidence>
<evidence type="ECO:0000313" key="3">
    <source>
        <dbReference type="Proteomes" id="UP000261285"/>
    </source>
</evidence>
<dbReference type="AlphaFoldDB" id="A0A3E5GK07"/>
<reference evidence="2 3" key="1">
    <citation type="submission" date="2018-08" db="EMBL/GenBank/DDBJ databases">
        <title>A genome reference for cultivated species of the human gut microbiota.</title>
        <authorList>
            <person name="Zou Y."/>
            <person name="Xue W."/>
            <person name="Luo G."/>
        </authorList>
    </citation>
    <scope>NUCLEOTIDE SEQUENCE [LARGE SCALE GENOMIC DNA]</scope>
    <source>
        <strain evidence="2 3">OM02-16</strain>
    </source>
</reference>
<name>A0A3E5GK07_9FIRM</name>
<organism evidence="2 3">
    <name type="scientific">Dorea longicatena</name>
    <dbReference type="NCBI Taxonomy" id="88431"/>
    <lineage>
        <taxon>Bacteria</taxon>
        <taxon>Bacillati</taxon>
        <taxon>Bacillota</taxon>
        <taxon>Clostridia</taxon>
        <taxon>Lachnospirales</taxon>
        <taxon>Lachnospiraceae</taxon>
        <taxon>Dorea</taxon>
    </lineage>
</organism>
<feature type="transmembrane region" description="Helical" evidence="1">
    <location>
        <begin position="125"/>
        <end position="151"/>
    </location>
</feature>
<feature type="transmembrane region" description="Helical" evidence="1">
    <location>
        <begin position="42"/>
        <end position="59"/>
    </location>
</feature>
<keyword evidence="1" id="KW-0472">Membrane</keyword>
<feature type="transmembrane region" description="Helical" evidence="1">
    <location>
        <begin position="12"/>
        <end position="36"/>
    </location>
</feature>
<sequence>MQLQSKKNTLAVLLVGWLIVLGSYLIIRFVFILIGFTLNPTILGICLAVIPCLLETLYLGKCGKSQRISVYVLGLLIPSIVEKVALYLIGAFLCGIDPANIAGVMEAAASREPFVNLFTQPSARYVINILFFNWAYIVCGILFSALCIVFLSKARKVTAA</sequence>
<evidence type="ECO:0000313" key="2">
    <source>
        <dbReference type="EMBL" id="RGO35166.1"/>
    </source>
</evidence>
<dbReference type="Proteomes" id="UP000261285">
    <property type="component" value="Unassembled WGS sequence"/>
</dbReference>
<keyword evidence="1" id="KW-1133">Transmembrane helix</keyword>
<protein>
    <submittedName>
        <fullName evidence="2">Uncharacterized protein</fullName>
    </submittedName>
</protein>